<dbReference type="InterPro" id="IPR012808">
    <property type="entry name" value="CHP02453"/>
</dbReference>
<sequence length="236" mass="27927">MAFEGFCAQAMDFLIENRLQNSKEWFEEHRERYEAWVLRPMRAMVEELTPTMLDIDPEFTVEPKVGRTISRIFRDVRRVKDGFLFRDEMWITFMRRKRCWEGQPGFYFGFGPDGLAYGYGYYQATPAAMEAMRGMILRKEPLFVQAMDAFSRQTCFCMNGERYKRSRFPDQPPDLRDWLDRKTLSFDCRSTDMDTFCSPRLVPLLADGFRQLAPLHAFFSAVEERRPHRQPAVSQG</sequence>
<evidence type="ECO:0008006" key="3">
    <source>
        <dbReference type="Google" id="ProtNLM"/>
    </source>
</evidence>
<dbReference type="PANTHER" id="PTHR36452">
    <property type="entry name" value="CHROMOSOME 12, WHOLE GENOME SHOTGUN SEQUENCE"/>
    <property type="match status" value="1"/>
</dbReference>
<dbReference type="STRING" id="663278.Ethha_1316"/>
<organism evidence="1 2">
    <name type="scientific">Ethanoligenens harbinense (strain DSM 18485 / JCM 12961 / CGMCC 1.5033 / YUAN-3)</name>
    <dbReference type="NCBI Taxonomy" id="663278"/>
    <lineage>
        <taxon>Bacteria</taxon>
        <taxon>Bacillati</taxon>
        <taxon>Bacillota</taxon>
        <taxon>Clostridia</taxon>
        <taxon>Eubacteriales</taxon>
        <taxon>Oscillospiraceae</taxon>
        <taxon>Ethanoligenens</taxon>
    </lineage>
</organism>
<dbReference type="Proteomes" id="UP000001551">
    <property type="component" value="Chromosome"/>
</dbReference>
<dbReference type="InterPro" id="IPR015996">
    <property type="entry name" value="UCP028451"/>
</dbReference>
<dbReference type="HOGENOM" id="CLU_036742_2_1_9"/>
<keyword evidence="2" id="KW-1185">Reference proteome</keyword>
<accession>E6U689</accession>
<dbReference type="KEGG" id="eha:Ethha_1316"/>
<proteinExistence type="predicted"/>
<name>E6U689_ETHHY</name>
<dbReference type="Pfam" id="PF09365">
    <property type="entry name" value="DUF2461"/>
    <property type="match status" value="1"/>
</dbReference>
<dbReference type="PANTHER" id="PTHR36452:SF1">
    <property type="entry name" value="DUF2461 DOMAIN-CONTAINING PROTEIN"/>
    <property type="match status" value="1"/>
</dbReference>
<dbReference type="EMBL" id="CP002400">
    <property type="protein sequence ID" value="ADU26856.1"/>
    <property type="molecule type" value="Genomic_DNA"/>
</dbReference>
<evidence type="ECO:0000313" key="2">
    <source>
        <dbReference type="Proteomes" id="UP000001551"/>
    </source>
</evidence>
<reference evidence="1 2" key="1">
    <citation type="submission" date="2010-12" db="EMBL/GenBank/DDBJ databases">
        <title>Complete sequence of Ethanoligenens harbinense YUAN-3.</title>
        <authorList>
            <person name="Lucas S."/>
            <person name="Copeland A."/>
            <person name="Lapidus A."/>
            <person name="Cheng J.-F."/>
            <person name="Bruce D."/>
            <person name="Goodwin L."/>
            <person name="Pitluck S."/>
            <person name="Chertkov O."/>
            <person name="Misra M."/>
            <person name="Detter J.C."/>
            <person name="Han C."/>
            <person name="Tapia R."/>
            <person name="Land M."/>
            <person name="Hauser L."/>
            <person name="Jeffries C."/>
            <person name="Kyrpides N."/>
            <person name="Ivanova N."/>
            <person name="Mikhailova N."/>
            <person name="Wang A."/>
            <person name="Mouttaki H."/>
            <person name="He Z."/>
            <person name="Zhou J."/>
            <person name="Hemme C.L."/>
            <person name="Woyke T."/>
        </authorList>
    </citation>
    <scope>NUCLEOTIDE SEQUENCE [LARGE SCALE GENOMIC DNA]</scope>
    <source>
        <strain evidence="2">DSM 18485 / JCM 12961 / CGMCC 1.5033 / YUAN-3</strain>
    </source>
</reference>
<dbReference type="RefSeq" id="WP_013485211.1">
    <property type="nucleotide sequence ID" value="NC_014828.1"/>
</dbReference>
<dbReference type="AlphaFoldDB" id="E6U689"/>
<protein>
    <recommendedName>
        <fullName evidence="3">TIGR02453 family protein</fullName>
    </recommendedName>
</protein>
<dbReference type="PIRSF" id="PIRSF028451">
    <property type="entry name" value="UCP028451"/>
    <property type="match status" value="1"/>
</dbReference>
<gene>
    <name evidence="1" type="ordered locus">Ethha_1316</name>
</gene>
<evidence type="ECO:0000313" key="1">
    <source>
        <dbReference type="EMBL" id="ADU26856.1"/>
    </source>
</evidence>
<dbReference type="eggNOG" id="COG5587">
    <property type="taxonomic scope" value="Bacteria"/>
</dbReference>